<name>A0ABR1RMM7_9PEZI</name>
<evidence type="ECO:0000259" key="6">
    <source>
        <dbReference type="Pfam" id="PF01494"/>
    </source>
</evidence>
<reference evidence="7 8" key="1">
    <citation type="submission" date="2023-01" db="EMBL/GenBank/DDBJ databases">
        <title>Analysis of 21 Apiospora genomes using comparative genomics revels a genus with tremendous synthesis potential of carbohydrate active enzymes and secondary metabolites.</title>
        <authorList>
            <person name="Sorensen T."/>
        </authorList>
    </citation>
    <scope>NUCLEOTIDE SEQUENCE [LARGE SCALE GENOMIC DNA]</scope>
    <source>
        <strain evidence="7 8">CBS 20057</strain>
    </source>
</reference>
<dbReference type="Gene3D" id="3.50.50.60">
    <property type="entry name" value="FAD/NAD(P)-binding domain"/>
    <property type="match status" value="1"/>
</dbReference>
<evidence type="ECO:0000256" key="2">
    <source>
        <dbReference type="ARBA" id="ARBA00005706"/>
    </source>
</evidence>
<dbReference type="SUPFAM" id="SSF51905">
    <property type="entry name" value="FAD/NAD(P)-binding domain"/>
    <property type="match status" value="1"/>
</dbReference>
<keyword evidence="5" id="KW-0560">Oxidoreductase</keyword>
<dbReference type="EMBL" id="JAQQWI010000012">
    <property type="protein sequence ID" value="KAK8015769.1"/>
    <property type="molecule type" value="Genomic_DNA"/>
</dbReference>
<gene>
    <name evidence="7" type="ORF">PG991_008657</name>
</gene>
<keyword evidence="4" id="KW-0274">FAD</keyword>
<comment type="caution">
    <text evidence="7">The sequence shown here is derived from an EMBL/GenBank/DDBJ whole genome shotgun (WGS) entry which is preliminary data.</text>
</comment>
<comment type="pathway">
    <text evidence="1">Secondary metabolite biosynthesis.</text>
</comment>
<protein>
    <recommendedName>
        <fullName evidence="6">FAD-binding domain-containing protein</fullName>
    </recommendedName>
</protein>
<evidence type="ECO:0000256" key="1">
    <source>
        <dbReference type="ARBA" id="ARBA00005179"/>
    </source>
</evidence>
<feature type="domain" description="FAD-binding" evidence="6">
    <location>
        <begin position="7"/>
        <end position="356"/>
    </location>
</feature>
<accession>A0ABR1RMM7</accession>
<evidence type="ECO:0000256" key="3">
    <source>
        <dbReference type="ARBA" id="ARBA00022630"/>
    </source>
</evidence>
<keyword evidence="3" id="KW-0285">Flavoprotein</keyword>
<dbReference type="PANTHER" id="PTHR43747:SF5">
    <property type="entry name" value="FAD-BINDING DOMAIN-CONTAINING PROTEIN"/>
    <property type="match status" value="1"/>
</dbReference>
<organism evidence="7 8">
    <name type="scientific">Apiospora marii</name>
    <dbReference type="NCBI Taxonomy" id="335849"/>
    <lineage>
        <taxon>Eukaryota</taxon>
        <taxon>Fungi</taxon>
        <taxon>Dikarya</taxon>
        <taxon>Ascomycota</taxon>
        <taxon>Pezizomycotina</taxon>
        <taxon>Sordariomycetes</taxon>
        <taxon>Xylariomycetidae</taxon>
        <taxon>Amphisphaeriales</taxon>
        <taxon>Apiosporaceae</taxon>
        <taxon>Apiospora</taxon>
    </lineage>
</organism>
<proteinExistence type="inferred from homology"/>
<evidence type="ECO:0000313" key="8">
    <source>
        <dbReference type="Proteomes" id="UP001396898"/>
    </source>
</evidence>
<dbReference type="PANTHER" id="PTHR43747">
    <property type="entry name" value="FAD-BINDING PROTEIN"/>
    <property type="match status" value="1"/>
</dbReference>
<keyword evidence="8" id="KW-1185">Reference proteome</keyword>
<evidence type="ECO:0000313" key="7">
    <source>
        <dbReference type="EMBL" id="KAK8015769.1"/>
    </source>
</evidence>
<dbReference type="InterPro" id="IPR002938">
    <property type="entry name" value="FAD-bd"/>
</dbReference>
<dbReference type="PRINTS" id="PR00420">
    <property type="entry name" value="RNGMNOXGNASE"/>
</dbReference>
<evidence type="ECO:0000256" key="4">
    <source>
        <dbReference type="ARBA" id="ARBA00022827"/>
    </source>
</evidence>
<dbReference type="Pfam" id="PF01494">
    <property type="entry name" value="FAD_binding_3"/>
    <property type="match status" value="1"/>
</dbReference>
<dbReference type="InterPro" id="IPR036188">
    <property type="entry name" value="FAD/NAD-bd_sf"/>
</dbReference>
<dbReference type="InterPro" id="IPR050816">
    <property type="entry name" value="Flavin-dep_Halogenase_NPB"/>
</dbReference>
<comment type="similarity">
    <text evidence="2">Belongs to the flavin-dependent halogenase family.</text>
</comment>
<evidence type="ECO:0000256" key="5">
    <source>
        <dbReference type="ARBA" id="ARBA00023002"/>
    </source>
</evidence>
<dbReference type="Proteomes" id="UP001396898">
    <property type="component" value="Unassembled WGS sequence"/>
</dbReference>
<sequence>MSIPQSCTVLVAGGGPGGSYTAAALAREGVDVVLLEADSHPRYHIGESLLPSMRYLLRFIDLEDAFEQHGFQKKLGAFFKLNAKSAGYTDFIRANGPHGYSWNVVRSESDEILFRHAGKSGAKTFENVSLKSVNFEPYQHDEFSGENKLANPGKPVSANWATKDGRSGTISFDYIVDATGRAGIISTKYLKNRKFNESFKNIAMWGYYSGNIPPSPGTDRENQPISEGMRDGSGWVWMLPLHNGTVSIGAVVRKDIFQAKKKALPEGTTETETLASLVALCPTISSYLAPAKLASGVRQAADYSYSATAYAGPNFRIVGDAGCFIDPFFSSGHHLALSSALAAATSINARLRGDCDEPAAAKWFAKKVDEGYTLFLVVVMAALKQIRMQEKPILSDLDEDGFDRAFNVLRPVIQGAADEETAPEGKGKQESITDTIDMCLHALNDLHDTELQGKLTNIVEANGTAAQADLLGQLSPEDTAALQRMKTMHSILPMGGLEDFHNRKIDGLTARLERGNLGLVAYA</sequence>